<dbReference type="PANTHER" id="PTHR10302:SF27">
    <property type="entry name" value="SINGLE-STRANDED DNA-BINDING PROTEIN"/>
    <property type="match status" value="1"/>
</dbReference>
<comment type="caution">
    <text evidence="5">The sequence shown here is derived from an EMBL/GenBank/DDBJ whole genome shotgun (WGS) entry which is preliminary data.</text>
</comment>
<dbReference type="PANTHER" id="PTHR10302">
    <property type="entry name" value="SINGLE-STRANDED DNA-BINDING PROTEIN"/>
    <property type="match status" value="1"/>
</dbReference>
<dbReference type="SUPFAM" id="SSF50249">
    <property type="entry name" value="Nucleic acid-binding proteins"/>
    <property type="match status" value="1"/>
</dbReference>
<name>A0A6G4U8H8_9ACTN</name>
<dbReference type="EMBL" id="JAAKZV010000177">
    <property type="protein sequence ID" value="NGN68030.1"/>
    <property type="molecule type" value="Genomic_DNA"/>
</dbReference>
<dbReference type="InterPro" id="IPR011344">
    <property type="entry name" value="ssDNA-bd"/>
</dbReference>
<sequence length="203" mass="20985">MNETIVTVTGRVATPVEFRTTQSGVPAARFRIAATERRYDQEKGGWGDGHTNWYTVWTWRQLAANVTASVAVGEPVVVQGKLRLREWEYEGKRHTEARLDALAVGHDLSFGTTAFHRVTRARPEPTGPEAAGMDAVSVGAMSADAVSAEAAPAEAPSAEAAPGEAPSGTKTDADVGASDGGPASGAAEDATVAEAKTPVGAAA</sequence>
<protein>
    <recommendedName>
        <fullName evidence="3">Single-stranded DNA-binding protein</fullName>
    </recommendedName>
</protein>
<evidence type="ECO:0000313" key="5">
    <source>
        <dbReference type="EMBL" id="NGN68030.1"/>
    </source>
</evidence>
<dbReference type="Gene3D" id="2.40.50.140">
    <property type="entry name" value="Nucleic acid-binding proteins"/>
    <property type="match status" value="1"/>
</dbReference>
<evidence type="ECO:0000313" key="6">
    <source>
        <dbReference type="Proteomes" id="UP000481583"/>
    </source>
</evidence>
<dbReference type="Pfam" id="PF00436">
    <property type="entry name" value="SSB"/>
    <property type="match status" value="1"/>
</dbReference>
<dbReference type="NCBIfam" id="TIGR00621">
    <property type="entry name" value="ssb"/>
    <property type="match status" value="1"/>
</dbReference>
<dbReference type="InterPro" id="IPR000424">
    <property type="entry name" value="Primosome_PriB/ssb"/>
</dbReference>
<gene>
    <name evidence="5" type="ORF">G5C51_29535</name>
</gene>
<dbReference type="InterPro" id="IPR012340">
    <property type="entry name" value="NA-bd_OB-fold"/>
</dbReference>
<evidence type="ECO:0000256" key="2">
    <source>
        <dbReference type="PROSITE-ProRule" id="PRU00252"/>
    </source>
</evidence>
<accession>A0A6G4U8H8</accession>
<evidence type="ECO:0000256" key="3">
    <source>
        <dbReference type="RuleBase" id="RU000524"/>
    </source>
</evidence>
<reference evidence="5 6" key="1">
    <citation type="submission" date="2020-02" db="EMBL/GenBank/DDBJ databases">
        <title>Whole-genome analyses of novel actinobacteria.</title>
        <authorList>
            <person name="Sahin N."/>
        </authorList>
    </citation>
    <scope>NUCLEOTIDE SEQUENCE [LARGE SCALE GENOMIC DNA]</scope>
    <source>
        <strain evidence="5 6">A7024</strain>
    </source>
</reference>
<feature type="compositionally biased region" description="Low complexity" evidence="4">
    <location>
        <begin position="147"/>
        <end position="167"/>
    </location>
</feature>
<keyword evidence="1 2" id="KW-0238">DNA-binding</keyword>
<evidence type="ECO:0000256" key="1">
    <source>
        <dbReference type="ARBA" id="ARBA00023125"/>
    </source>
</evidence>
<dbReference type="Proteomes" id="UP000481583">
    <property type="component" value="Unassembled WGS sequence"/>
</dbReference>
<proteinExistence type="predicted"/>
<dbReference type="GO" id="GO:0006260">
    <property type="term" value="P:DNA replication"/>
    <property type="evidence" value="ECO:0007669"/>
    <property type="project" value="InterPro"/>
</dbReference>
<dbReference type="RefSeq" id="WP_165241596.1">
    <property type="nucleotide sequence ID" value="NZ_JAAKZV010000177.1"/>
</dbReference>
<keyword evidence="6" id="KW-1185">Reference proteome</keyword>
<organism evidence="5 6">
    <name type="scientific">Streptomyces coryli</name>
    <dbReference type="NCBI Taxonomy" id="1128680"/>
    <lineage>
        <taxon>Bacteria</taxon>
        <taxon>Bacillati</taxon>
        <taxon>Actinomycetota</taxon>
        <taxon>Actinomycetes</taxon>
        <taxon>Kitasatosporales</taxon>
        <taxon>Streptomycetaceae</taxon>
        <taxon>Streptomyces</taxon>
    </lineage>
</organism>
<dbReference type="AlphaFoldDB" id="A0A6G4U8H8"/>
<dbReference type="CDD" id="cd04496">
    <property type="entry name" value="SSB_OBF"/>
    <property type="match status" value="1"/>
</dbReference>
<dbReference type="PROSITE" id="PS50935">
    <property type="entry name" value="SSB"/>
    <property type="match status" value="1"/>
</dbReference>
<evidence type="ECO:0000256" key="4">
    <source>
        <dbReference type="SAM" id="MobiDB-lite"/>
    </source>
</evidence>
<dbReference type="GO" id="GO:0003697">
    <property type="term" value="F:single-stranded DNA binding"/>
    <property type="evidence" value="ECO:0007669"/>
    <property type="project" value="InterPro"/>
</dbReference>
<dbReference type="GO" id="GO:0009295">
    <property type="term" value="C:nucleoid"/>
    <property type="evidence" value="ECO:0007669"/>
    <property type="project" value="TreeGrafter"/>
</dbReference>
<feature type="region of interest" description="Disordered" evidence="4">
    <location>
        <begin position="147"/>
        <end position="203"/>
    </location>
</feature>